<evidence type="ECO:0000313" key="3">
    <source>
        <dbReference type="Proteomes" id="UP000192934"/>
    </source>
</evidence>
<feature type="transmembrane region" description="Helical" evidence="1">
    <location>
        <begin position="20"/>
        <end position="39"/>
    </location>
</feature>
<dbReference type="AlphaFoldDB" id="A0A1X7GQU5"/>
<gene>
    <name evidence="2" type="ORF">SAMN06295910_2129</name>
</gene>
<keyword evidence="1" id="KW-0812">Transmembrane</keyword>
<sequence length="60" mass="6320">MKRRLIDLIRDEEAATAIEYGLIAALVVVAMIAALQNVADVTTGMWNNVSNKVSASSGGT</sequence>
<keyword evidence="1" id="KW-1133">Transmembrane helix</keyword>
<dbReference type="Proteomes" id="UP000192934">
    <property type="component" value="Chromosome I"/>
</dbReference>
<reference evidence="3" key="1">
    <citation type="submission" date="2017-04" db="EMBL/GenBank/DDBJ databases">
        <authorList>
            <person name="Varghese N."/>
            <person name="Submissions S."/>
        </authorList>
    </citation>
    <scope>NUCLEOTIDE SEQUENCE [LARGE SCALE GENOMIC DNA]</scope>
    <source>
        <strain evidence="3">Dd16</strain>
    </source>
</reference>
<evidence type="ECO:0000256" key="1">
    <source>
        <dbReference type="SAM" id="Phobius"/>
    </source>
</evidence>
<accession>A0A1X7GQU5</accession>
<keyword evidence="3" id="KW-1185">Reference proteome</keyword>
<organism evidence="2 3">
    <name type="scientific">Allosphingosinicella indica</name>
    <dbReference type="NCBI Taxonomy" id="941907"/>
    <lineage>
        <taxon>Bacteria</taxon>
        <taxon>Pseudomonadati</taxon>
        <taxon>Pseudomonadota</taxon>
        <taxon>Alphaproteobacteria</taxon>
        <taxon>Sphingomonadales</taxon>
        <taxon>Sphingomonadaceae</taxon>
        <taxon>Allosphingosinicella</taxon>
    </lineage>
</organism>
<evidence type="ECO:0000313" key="2">
    <source>
        <dbReference type="EMBL" id="SMF73327.1"/>
    </source>
</evidence>
<protein>
    <submittedName>
        <fullName evidence="2">Pilus assembly protein Flp/PilA</fullName>
    </submittedName>
</protein>
<dbReference type="Pfam" id="PF04964">
    <property type="entry name" value="Flp_Fap"/>
    <property type="match status" value="1"/>
</dbReference>
<dbReference type="STRING" id="941907.SAMN06295910_2129"/>
<dbReference type="RefSeq" id="WP_085218751.1">
    <property type="nucleotide sequence ID" value="NZ_LT840185.1"/>
</dbReference>
<keyword evidence="1" id="KW-0472">Membrane</keyword>
<dbReference type="InterPro" id="IPR007047">
    <property type="entry name" value="Flp_Fap"/>
</dbReference>
<dbReference type="EMBL" id="LT840185">
    <property type="protein sequence ID" value="SMF73327.1"/>
    <property type="molecule type" value="Genomic_DNA"/>
</dbReference>
<proteinExistence type="predicted"/>
<name>A0A1X7GQU5_9SPHN</name>